<sequence>MDTKIAAVPQSKQITYAIEAHSNIPIILYINDIKVSELNTPLNSTIDINPYILQNGTYKIKLVLNPVFRTADLTLSPNDINSVKLSFGSYFRNKKTDDISDYKMDKVLSINAPEGDVPYFEQEWELQVNDLPYQVEGWSKGQDLSKIDKKVLESKVVSFYEKLRTILNNGDGKSYDKLWTQADKELPLYNYSGIDQIAKLKSVTIDDVENNCKDTMVPLEDYELKLYGGGKLVALERKNHTMSFNNKSPLDIKGWSPLISKGELSGAADYPILLYLPQASRDFVIIRK</sequence>
<accession>A0ABS0F774</accession>
<name>A0ABS0F774_9FLAO</name>
<dbReference type="RefSeq" id="WP_196078131.1">
    <property type="nucleotide sequence ID" value="NZ_JADPVI010000001.1"/>
</dbReference>
<dbReference type="EMBL" id="JADPVI010000001">
    <property type="protein sequence ID" value="MBF8455556.1"/>
    <property type="molecule type" value="Genomic_DNA"/>
</dbReference>
<evidence type="ECO:0000313" key="1">
    <source>
        <dbReference type="EMBL" id="MBF8455556.1"/>
    </source>
</evidence>
<evidence type="ECO:0000313" key="2">
    <source>
        <dbReference type="Proteomes" id="UP000660070"/>
    </source>
</evidence>
<protein>
    <submittedName>
        <fullName evidence="1">Uncharacterized protein</fullName>
    </submittedName>
</protein>
<proteinExistence type="predicted"/>
<keyword evidence="2" id="KW-1185">Reference proteome</keyword>
<reference evidence="1 2" key="1">
    <citation type="submission" date="2020-11" db="EMBL/GenBank/DDBJ databases">
        <title>Kaistella gelatinilytica sp. nov., a flavobacterium isolated from Antarctic Soil.</title>
        <authorList>
            <person name="Li J."/>
        </authorList>
    </citation>
    <scope>NUCLEOTIDE SEQUENCE [LARGE SCALE GENOMIC DNA]</scope>
    <source>
        <strain evidence="1 2">G5-32</strain>
    </source>
</reference>
<dbReference type="Proteomes" id="UP000660070">
    <property type="component" value="Unassembled WGS sequence"/>
</dbReference>
<comment type="caution">
    <text evidence="1">The sequence shown here is derived from an EMBL/GenBank/DDBJ whole genome shotgun (WGS) entry which is preliminary data.</text>
</comment>
<organism evidence="1 2">
    <name type="scientific">Kaistella gelatinilytica</name>
    <dbReference type="NCBI Taxonomy" id="2787636"/>
    <lineage>
        <taxon>Bacteria</taxon>
        <taxon>Pseudomonadati</taxon>
        <taxon>Bacteroidota</taxon>
        <taxon>Flavobacteriia</taxon>
        <taxon>Flavobacteriales</taxon>
        <taxon>Weeksellaceae</taxon>
        <taxon>Chryseobacterium group</taxon>
        <taxon>Kaistella</taxon>
    </lineage>
</organism>
<gene>
    <name evidence="1" type="ORF">IV494_00035</name>
</gene>